<evidence type="ECO:0000313" key="13">
    <source>
        <dbReference type="Proteomes" id="UP000183190"/>
    </source>
</evidence>
<keyword evidence="6" id="KW-0547">Nucleotide-binding</keyword>
<dbReference type="InterPro" id="IPR015856">
    <property type="entry name" value="ABC_transpr_CbiO/EcfA_su"/>
</dbReference>
<protein>
    <submittedName>
        <fullName evidence="12">Energy-coupling factor transport system ATP-binding protein</fullName>
    </submittedName>
</protein>
<organism evidence="12 13">
    <name type="scientific">Ruminococcus flavefaciens</name>
    <dbReference type="NCBI Taxonomy" id="1265"/>
    <lineage>
        <taxon>Bacteria</taxon>
        <taxon>Bacillati</taxon>
        <taxon>Bacillota</taxon>
        <taxon>Clostridia</taxon>
        <taxon>Eubacteriales</taxon>
        <taxon>Oscillospiraceae</taxon>
        <taxon>Ruminococcus</taxon>
    </lineage>
</organism>
<name>A0A1H6LCQ3_RUMFL</name>
<dbReference type="PANTHER" id="PTHR43553">
    <property type="entry name" value="HEAVY METAL TRANSPORTER"/>
    <property type="match status" value="1"/>
</dbReference>
<evidence type="ECO:0000256" key="9">
    <source>
        <dbReference type="ARBA" id="ARBA00023136"/>
    </source>
</evidence>
<sequence>MMQTIAQINNVTHRYKGAAENSLDGVSLTIKKGETLLLCGASGSGKTSVIRLLNGLIPHYYQGDMTGEVTVNGLEIAKTQLYELAGIVGTVFQNPRSQFFSVDTDGEIVFGPENIGLAPDEIKARKDNISRQMKLDKLLCRSLFELSGGEKQRIACASVAALLPEIILLDEPSSNLDMEAINILHDIICDWKRQGKTIIISEHRLWYLKDIADRDIYMDKGRIVSEWSAEDFAEISEEETRQLGLRPTSINEHYLALLSDNCNAHESRINISDGILFKDFYFSYHRKPYILRRKRFSAADGEDLSLCIPELTIPKGKVTAVIGSNGTGKSTFLRCICGLEKDCTGVIISGGSEYRKRQRIGFSYMVMQDVNHQLFTDSVEKEVLLSMKDKDEKRCLEILDTLGLLRYKDTHPMALSGGQKQRVAIASAIAAGAELLLFDEPTSGLDYAHMKKVGELLRQLADSGSTVLVSTHDPEFIEQCCDLTLRIKNGRAVSLTF</sequence>
<dbReference type="InterPro" id="IPR050095">
    <property type="entry name" value="ECF_ABC_transporter_ATP-bd"/>
</dbReference>
<dbReference type="RefSeq" id="WP_074718709.1">
    <property type="nucleotide sequence ID" value="NZ_FNWV01000015.1"/>
</dbReference>
<evidence type="ECO:0000259" key="11">
    <source>
        <dbReference type="PROSITE" id="PS50893"/>
    </source>
</evidence>
<keyword evidence="5" id="KW-0677">Repeat</keyword>
<evidence type="ECO:0000256" key="1">
    <source>
        <dbReference type="ARBA" id="ARBA00004202"/>
    </source>
</evidence>
<dbReference type="EMBL" id="FNWV01000015">
    <property type="protein sequence ID" value="SEH82980.1"/>
    <property type="molecule type" value="Genomic_DNA"/>
</dbReference>
<evidence type="ECO:0000256" key="3">
    <source>
        <dbReference type="ARBA" id="ARBA00022448"/>
    </source>
</evidence>
<dbReference type="InterPro" id="IPR017871">
    <property type="entry name" value="ABC_transporter-like_CS"/>
</dbReference>
<dbReference type="InterPro" id="IPR027417">
    <property type="entry name" value="P-loop_NTPase"/>
</dbReference>
<evidence type="ECO:0000313" key="12">
    <source>
        <dbReference type="EMBL" id="SEH82980.1"/>
    </source>
</evidence>
<evidence type="ECO:0000256" key="8">
    <source>
        <dbReference type="ARBA" id="ARBA00022967"/>
    </source>
</evidence>
<evidence type="ECO:0000256" key="6">
    <source>
        <dbReference type="ARBA" id="ARBA00022741"/>
    </source>
</evidence>
<dbReference type="PROSITE" id="PS50893">
    <property type="entry name" value="ABC_TRANSPORTER_2"/>
    <property type="match status" value="2"/>
</dbReference>
<dbReference type="InterPro" id="IPR003439">
    <property type="entry name" value="ABC_transporter-like_ATP-bd"/>
</dbReference>
<dbReference type="GO" id="GO:0043190">
    <property type="term" value="C:ATP-binding cassette (ABC) transporter complex"/>
    <property type="evidence" value="ECO:0007669"/>
    <property type="project" value="TreeGrafter"/>
</dbReference>
<comment type="similarity">
    <text evidence="2">Belongs to the ABC transporter superfamily.</text>
</comment>
<keyword evidence="9" id="KW-0472">Membrane</keyword>
<evidence type="ECO:0000256" key="5">
    <source>
        <dbReference type="ARBA" id="ARBA00022737"/>
    </source>
</evidence>
<evidence type="ECO:0000256" key="7">
    <source>
        <dbReference type="ARBA" id="ARBA00022840"/>
    </source>
</evidence>
<feature type="domain" description="ABC transporter" evidence="11">
    <location>
        <begin position="291"/>
        <end position="495"/>
    </location>
</feature>
<proteinExistence type="inferred from homology"/>
<comment type="function">
    <text evidence="10">Probably part of an ABC transporter complex. Responsible for energy coupling to the transport system.</text>
</comment>
<reference evidence="12 13" key="1">
    <citation type="submission" date="2016-10" db="EMBL/GenBank/DDBJ databases">
        <authorList>
            <person name="de Groot N.N."/>
        </authorList>
    </citation>
    <scope>NUCLEOTIDE SEQUENCE [LARGE SCALE GENOMIC DNA]</scope>
    <source>
        <strain evidence="12 13">YAD2003</strain>
    </source>
</reference>
<dbReference type="SMART" id="SM00382">
    <property type="entry name" value="AAA"/>
    <property type="match status" value="2"/>
</dbReference>
<keyword evidence="3" id="KW-0813">Transport</keyword>
<accession>A0A1H6LCQ3</accession>
<keyword evidence="8" id="KW-1278">Translocase</keyword>
<dbReference type="GO" id="GO:0005524">
    <property type="term" value="F:ATP binding"/>
    <property type="evidence" value="ECO:0007669"/>
    <property type="project" value="UniProtKB-KW"/>
</dbReference>
<dbReference type="Pfam" id="PF00005">
    <property type="entry name" value="ABC_tran"/>
    <property type="match status" value="2"/>
</dbReference>
<dbReference type="CDD" id="cd03225">
    <property type="entry name" value="ABC_cobalt_CbiO_domain1"/>
    <property type="match status" value="1"/>
</dbReference>
<evidence type="ECO:0000256" key="10">
    <source>
        <dbReference type="ARBA" id="ARBA00025157"/>
    </source>
</evidence>
<dbReference type="OrthoDB" id="501320at2"/>
<evidence type="ECO:0000256" key="2">
    <source>
        <dbReference type="ARBA" id="ARBA00005417"/>
    </source>
</evidence>
<dbReference type="PROSITE" id="PS00211">
    <property type="entry name" value="ABC_TRANSPORTER_1"/>
    <property type="match status" value="1"/>
</dbReference>
<dbReference type="Gene3D" id="3.40.50.300">
    <property type="entry name" value="P-loop containing nucleotide triphosphate hydrolases"/>
    <property type="match status" value="2"/>
</dbReference>
<keyword evidence="7 12" id="KW-0067">ATP-binding</keyword>
<feature type="domain" description="ABC transporter" evidence="11">
    <location>
        <begin position="6"/>
        <end position="245"/>
    </location>
</feature>
<dbReference type="GO" id="GO:0042626">
    <property type="term" value="F:ATPase-coupled transmembrane transporter activity"/>
    <property type="evidence" value="ECO:0007669"/>
    <property type="project" value="TreeGrafter"/>
</dbReference>
<gene>
    <name evidence="12" type="ORF">SAMN02910265_02928</name>
</gene>
<dbReference type="PANTHER" id="PTHR43553:SF23">
    <property type="entry name" value="ABC TRANSPORTER ATP-BINDING COMPONENT"/>
    <property type="match status" value="1"/>
</dbReference>
<dbReference type="AlphaFoldDB" id="A0A1H6LCQ3"/>
<comment type="subcellular location">
    <subcellularLocation>
        <location evidence="1">Cell membrane</location>
        <topology evidence="1">Peripheral membrane protein</topology>
    </subcellularLocation>
</comment>
<evidence type="ECO:0000256" key="4">
    <source>
        <dbReference type="ARBA" id="ARBA00022475"/>
    </source>
</evidence>
<dbReference type="GO" id="GO:0016887">
    <property type="term" value="F:ATP hydrolysis activity"/>
    <property type="evidence" value="ECO:0007669"/>
    <property type="project" value="InterPro"/>
</dbReference>
<dbReference type="Proteomes" id="UP000183190">
    <property type="component" value="Unassembled WGS sequence"/>
</dbReference>
<keyword evidence="4" id="KW-1003">Cell membrane</keyword>
<dbReference type="SUPFAM" id="SSF52540">
    <property type="entry name" value="P-loop containing nucleoside triphosphate hydrolases"/>
    <property type="match status" value="2"/>
</dbReference>
<dbReference type="InterPro" id="IPR003593">
    <property type="entry name" value="AAA+_ATPase"/>
</dbReference>